<keyword evidence="7" id="KW-1185">Reference proteome</keyword>
<organism evidence="6 7">
    <name type="scientific">Kroppenstedtia eburnea</name>
    <dbReference type="NCBI Taxonomy" id="714067"/>
    <lineage>
        <taxon>Bacteria</taxon>
        <taxon>Bacillati</taxon>
        <taxon>Bacillota</taxon>
        <taxon>Bacilli</taxon>
        <taxon>Bacillales</taxon>
        <taxon>Thermoactinomycetaceae</taxon>
        <taxon>Kroppenstedtia</taxon>
    </lineage>
</organism>
<evidence type="ECO:0000313" key="6">
    <source>
        <dbReference type="EMBL" id="SIS70363.1"/>
    </source>
</evidence>
<dbReference type="Gene3D" id="3.40.190.10">
    <property type="entry name" value="Periplasmic binding protein-like II"/>
    <property type="match status" value="1"/>
</dbReference>
<keyword evidence="2" id="KW-0732">Signal</keyword>
<dbReference type="OrthoDB" id="9768630at2"/>
<dbReference type="InterPro" id="IPR006059">
    <property type="entry name" value="SBP"/>
</dbReference>
<dbReference type="SUPFAM" id="SSF53850">
    <property type="entry name" value="Periplasmic binding protein-like II"/>
    <property type="match status" value="1"/>
</dbReference>
<evidence type="ECO:0000256" key="2">
    <source>
        <dbReference type="ARBA" id="ARBA00022729"/>
    </source>
</evidence>
<proteinExistence type="predicted"/>
<gene>
    <name evidence="6" type="ORF">SAMN05421790_10430</name>
</gene>
<dbReference type="Pfam" id="PF01547">
    <property type="entry name" value="SBP_bac_1"/>
    <property type="match status" value="1"/>
</dbReference>
<protein>
    <submittedName>
        <fullName evidence="6">L-arabinose-binding protein</fullName>
    </submittedName>
</protein>
<keyword evidence="4" id="KW-0564">Palmitate</keyword>
<dbReference type="CDD" id="cd13585">
    <property type="entry name" value="PBP2_TMBP_like"/>
    <property type="match status" value="1"/>
</dbReference>
<sequence>MAKSLGTWSAIVLIIALFWAGLTESAPADPQTVNGKTRLMLWTFVEQHGQFYQEMAKRWNQRHPDRQIALEVENVPDLHNKLQLSLYTGVAAPDIADIEVNSFPNFLRGEPQLIPLNDLVEPVKSQFVESRFDIYSKEGTYYGLPFHVGATVMYYNREILEQAGVDADEIDTWDDFIEAGKRVKKATGKWMITIDTSEQWTYHPLVIQRGSDFLDEHGNVMLDDPIQQQTLQFLYDLIYKHQIARPAPGGNHHAEEYYGFMNKGGAAAVQMPLWYMTRFTDYMPDLKGKVVVRPMPVMKEGDAKSVGMGGTGTVITNQAENPKLAKDFLRYAKLSREGNLEIWKQLGFDPVRSQIWDDPEFQVSNQYTEYFGRDLYQTLNSVKDDIRSPRFGPLTPRINTAINTQLLFNVLREKSQGPKEALHQVADEMRGLNR</sequence>
<evidence type="ECO:0000256" key="5">
    <source>
        <dbReference type="ARBA" id="ARBA00023288"/>
    </source>
</evidence>
<dbReference type="RefSeq" id="WP_076524613.1">
    <property type="nucleotide sequence ID" value="NZ_CP048103.1"/>
</dbReference>
<keyword evidence="5" id="KW-0449">Lipoprotein</keyword>
<dbReference type="Proteomes" id="UP000186795">
    <property type="component" value="Unassembled WGS sequence"/>
</dbReference>
<keyword evidence="3" id="KW-0472">Membrane</keyword>
<reference evidence="7" key="1">
    <citation type="submission" date="2017-01" db="EMBL/GenBank/DDBJ databases">
        <authorList>
            <person name="Varghese N."/>
            <person name="Submissions S."/>
        </authorList>
    </citation>
    <scope>NUCLEOTIDE SEQUENCE [LARGE SCALE GENOMIC DNA]</scope>
    <source>
        <strain evidence="7">DSM 45196</strain>
    </source>
</reference>
<dbReference type="PANTHER" id="PTHR43649">
    <property type="entry name" value="ARABINOSE-BINDING PROTEIN-RELATED"/>
    <property type="match status" value="1"/>
</dbReference>
<keyword evidence="1" id="KW-1003">Cell membrane</keyword>
<evidence type="ECO:0000256" key="3">
    <source>
        <dbReference type="ARBA" id="ARBA00023136"/>
    </source>
</evidence>
<dbReference type="PANTHER" id="PTHR43649:SF33">
    <property type="entry name" value="POLYGALACTURONAN_RHAMNOGALACTURONAN-BINDING PROTEIN YTCQ"/>
    <property type="match status" value="1"/>
</dbReference>
<evidence type="ECO:0000256" key="4">
    <source>
        <dbReference type="ARBA" id="ARBA00023139"/>
    </source>
</evidence>
<dbReference type="EMBL" id="FTOD01000004">
    <property type="protein sequence ID" value="SIS70363.1"/>
    <property type="molecule type" value="Genomic_DNA"/>
</dbReference>
<name>A0A1N7L996_9BACL</name>
<evidence type="ECO:0000256" key="1">
    <source>
        <dbReference type="ARBA" id="ARBA00022475"/>
    </source>
</evidence>
<accession>A0A1N7L996</accession>
<evidence type="ECO:0000313" key="7">
    <source>
        <dbReference type="Proteomes" id="UP000186795"/>
    </source>
</evidence>
<dbReference type="InterPro" id="IPR050490">
    <property type="entry name" value="Bact_solute-bd_prot1"/>
</dbReference>
<dbReference type="AlphaFoldDB" id="A0A1N7L996"/>